<dbReference type="Proteomes" id="UP000077671">
    <property type="component" value="Unassembled WGS sequence"/>
</dbReference>
<keyword evidence="5" id="KW-1185">Reference proteome</keyword>
<dbReference type="AlphaFoldDB" id="A0A177UBD5"/>
<dbReference type="EMBL" id="CAJHJG010000444">
    <property type="protein sequence ID" value="CAD6902556.1"/>
    <property type="molecule type" value="Genomic_DNA"/>
</dbReference>
<organism evidence="3 4">
    <name type="scientific">Tilletia caries</name>
    <name type="common">wheat bunt fungus</name>
    <dbReference type="NCBI Taxonomy" id="13290"/>
    <lineage>
        <taxon>Eukaryota</taxon>
        <taxon>Fungi</taxon>
        <taxon>Dikarya</taxon>
        <taxon>Basidiomycota</taxon>
        <taxon>Ustilaginomycotina</taxon>
        <taxon>Exobasidiomycetes</taxon>
        <taxon>Tilletiales</taxon>
        <taxon>Tilletiaceae</taxon>
        <taxon>Tilletia</taxon>
    </lineage>
</organism>
<accession>A0A177UBD5</accession>
<proteinExistence type="predicted"/>
<feature type="region of interest" description="Disordered" evidence="1">
    <location>
        <begin position="19"/>
        <end position="52"/>
    </location>
</feature>
<reference evidence="3" key="2">
    <citation type="journal article" date="2019" name="IMA Fungus">
        <title>Genome sequencing and comparison of five Tilletia species to identify candidate genes for the detection of regulated species infecting wheat.</title>
        <authorList>
            <person name="Nguyen H.D.T."/>
            <person name="Sultana T."/>
            <person name="Kesanakurti P."/>
            <person name="Hambleton S."/>
        </authorList>
    </citation>
    <scope>NUCLEOTIDE SEQUENCE</scope>
    <source>
        <strain evidence="3">DAOMC 238032</strain>
    </source>
</reference>
<evidence type="ECO:0000313" key="2">
    <source>
        <dbReference type="EMBL" id="CAD6902556.1"/>
    </source>
</evidence>
<reference evidence="2" key="3">
    <citation type="submission" date="2020-10" db="EMBL/GenBank/DDBJ databases">
        <authorList>
            <person name="Sedaghatjoo S."/>
        </authorList>
    </citation>
    <scope>NUCLEOTIDE SEQUENCE</scope>
    <source>
        <strain evidence="2">AZH3</strain>
    </source>
</reference>
<reference evidence="3" key="1">
    <citation type="submission" date="2016-04" db="EMBL/GenBank/DDBJ databases">
        <authorList>
            <person name="Nguyen H.D."/>
            <person name="Kesanakurti P."/>
            <person name="Cullis J."/>
            <person name="Levesque C.A."/>
            <person name="Hambleton S."/>
        </authorList>
    </citation>
    <scope>NUCLEOTIDE SEQUENCE</scope>
    <source>
        <strain evidence="3">DAOMC 238032</strain>
    </source>
</reference>
<evidence type="ECO:0000313" key="3">
    <source>
        <dbReference type="EMBL" id="KAE8256773.1"/>
    </source>
</evidence>
<evidence type="ECO:0000313" key="5">
    <source>
        <dbReference type="Proteomes" id="UP000836402"/>
    </source>
</evidence>
<gene>
    <name evidence="3" type="ORF">A4X03_0g5073</name>
    <name evidence="2" type="ORF">JKIAZH3_G6774</name>
</gene>
<evidence type="ECO:0000313" key="4">
    <source>
        <dbReference type="Proteomes" id="UP000077671"/>
    </source>
</evidence>
<name>A0A177UBD5_9BASI</name>
<evidence type="ECO:0000256" key="1">
    <source>
        <dbReference type="SAM" id="MobiDB-lite"/>
    </source>
</evidence>
<sequence length="67" mass="7370">MDDTCALYGYRPPRAKGKLFRWSSGTGNPPRKQYQDDFNGQPGDSAANPIVIEDEPGDTAENLIVID</sequence>
<protein>
    <submittedName>
        <fullName evidence="3">Uncharacterized protein</fullName>
    </submittedName>
</protein>
<dbReference type="Proteomes" id="UP000836402">
    <property type="component" value="Unassembled WGS sequence"/>
</dbReference>
<comment type="caution">
    <text evidence="3">The sequence shown here is derived from an EMBL/GenBank/DDBJ whole genome shotgun (WGS) entry which is preliminary data.</text>
</comment>
<dbReference type="EMBL" id="LWDD02000760">
    <property type="protein sequence ID" value="KAE8256773.1"/>
    <property type="molecule type" value="Genomic_DNA"/>
</dbReference>